<organism evidence="2 3">
    <name type="scientific">Albidovulum sediminis</name>
    <dbReference type="NCBI Taxonomy" id="3066345"/>
    <lineage>
        <taxon>Bacteria</taxon>
        <taxon>Pseudomonadati</taxon>
        <taxon>Pseudomonadota</taxon>
        <taxon>Alphaproteobacteria</taxon>
        <taxon>Rhodobacterales</taxon>
        <taxon>Paracoccaceae</taxon>
        <taxon>Albidovulum</taxon>
    </lineage>
</organism>
<keyword evidence="1" id="KW-0472">Membrane</keyword>
<keyword evidence="1" id="KW-1133">Transmembrane helix</keyword>
<comment type="caution">
    <text evidence="2">The sequence shown here is derived from an EMBL/GenBank/DDBJ whole genome shotgun (WGS) entry which is preliminary data.</text>
</comment>
<keyword evidence="1" id="KW-0812">Transmembrane</keyword>
<evidence type="ECO:0000313" key="3">
    <source>
        <dbReference type="Proteomes" id="UP001205601"/>
    </source>
</evidence>
<keyword evidence="3" id="KW-1185">Reference proteome</keyword>
<dbReference type="RefSeq" id="WP_261496931.1">
    <property type="nucleotide sequence ID" value="NZ_JAOCQF010000003.1"/>
</dbReference>
<dbReference type="EMBL" id="JAOCQF010000003">
    <property type="protein sequence ID" value="MCT8331039.1"/>
    <property type="molecule type" value="Genomic_DNA"/>
</dbReference>
<gene>
    <name evidence="2" type="ORF">N5I32_16090</name>
</gene>
<sequence>MSFIRPEVRARLVRWREVWSALAVAGLGLWLVTLGGYLLMPLGVMLAGLGLALAVIAVRRRRFDRAVDAPGVIEIDEGQIGYFGPSFGGYVALRELAEIRMIVVNGRKHWRLRQADGQILLVPIAAAGADLLHDAFAALPGIDMGALSRALDAHAGTEVLWQRPARAALT</sequence>
<proteinExistence type="predicted"/>
<accession>A0ABT2NTX5</accession>
<evidence type="ECO:0000256" key="1">
    <source>
        <dbReference type="SAM" id="Phobius"/>
    </source>
</evidence>
<dbReference type="Proteomes" id="UP001205601">
    <property type="component" value="Unassembled WGS sequence"/>
</dbReference>
<name>A0ABT2NTX5_9RHOB</name>
<reference evidence="3" key="1">
    <citation type="submission" date="2023-07" db="EMBL/GenBank/DDBJ databases">
        <title>Defluviimonas sediminis sp. nov., isolated from mangrove sediment.</title>
        <authorList>
            <person name="Liu L."/>
            <person name="Li J."/>
            <person name="Huang Y."/>
            <person name="Pan J."/>
            <person name="Li M."/>
        </authorList>
    </citation>
    <scope>NUCLEOTIDE SEQUENCE [LARGE SCALE GENOMIC DNA]</scope>
    <source>
        <strain evidence="3">FT324</strain>
    </source>
</reference>
<protein>
    <submittedName>
        <fullName evidence="2">Uncharacterized protein</fullName>
    </submittedName>
</protein>
<feature type="transmembrane region" description="Helical" evidence="1">
    <location>
        <begin position="12"/>
        <end position="32"/>
    </location>
</feature>
<evidence type="ECO:0000313" key="2">
    <source>
        <dbReference type="EMBL" id="MCT8331039.1"/>
    </source>
</evidence>
<feature type="transmembrane region" description="Helical" evidence="1">
    <location>
        <begin position="38"/>
        <end position="58"/>
    </location>
</feature>